<dbReference type="InterPro" id="IPR033705">
    <property type="entry name" value="Anticodon_Ia_Val"/>
</dbReference>
<evidence type="ECO:0000256" key="3">
    <source>
        <dbReference type="ARBA" id="ARBA00022741"/>
    </source>
</evidence>
<dbReference type="PANTHER" id="PTHR11946">
    <property type="entry name" value="VALYL-TRNA SYNTHETASES"/>
    <property type="match status" value="1"/>
</dbReference>
<evidence type="ECO:0000259" key="9">
    <source>
        <dbReference type="Pfam" id="PF08264"/>
    </source>
</evidence>
<dbReference type="GO" id="GO:0005524">
    <property type="term" value="F:ATP binding"/>
    <property type="evidence" value="ECO:0007669"/>
    <property type="project" value="UniProtKB-KW"/>
</dbReference>
<dbReference type="InterPro" id="IPR002303">
    <property type="entry name" value="Valyl-tRNA_ligase"/>
</dbReference>
<organism evidence="10">
    <name type="scientific">marine sediment metagenome</name>
    <dbReference type="NCBI Taxonomy" id="412755"/>
    <lineage>
        <taxon>unclassified sequences</taxon>
        <taxon>metagenomes</taxon>
        <taxon>ecological metagenomes</taxon>
    </lineage>
</organism>
<keyword evidence="3" id="KW-0547">Nucleotide-binding</keyword>
<evidence type="ECO:0000256" key="7">
    <source>
        <dbReference type="ARBA" id="ARBA00029936"/>
    </source>
</evidence>
<evidence type="ECO:0000256" key="1">
    <source>
        <dbReference type="ARBA" id="ARBA00013169"/>
    </source>
</evidence>
<keyword evidence="4" id="KW-0067">ATP-binding</keyword>
<dbReference type="PANTHER" id="PTHR11946:SF93">
    <property type="entry name" value="VALINE--TRNA LIGASE, CHLOROPLASTIC_MITOCHONDRIAL 2"/>
    <property type="match status" value="1"/>
</dbReference>
<dbReference type="Pfam" id="PF08264">
    <property type="entry name" value="Anticodon_1"/>
    <property type="match status" value="1"/>
</dbReference>
<dbReference type="EMBL" id="BARU01022986">
    <property type="protein sequence ID" value="GAH48415.1"/>
    <property type="molecule type" value="Genomic_DNA"/>
</dbReference>
<keyword evidence="6" id="KW-0030">Aminoacyl-tRNA synthetase</keyword>
<keyword evidence="2" id="KW-0436">Ligase</keyword>
<dbReference type="CDD" id="cd07962">
    <property type="entry name" value="Anticodon_Ia_Val"/>
    <property type="match status" value="1"/>
</dbReference>
<dbReference type="EC" id="6.1.1.9" evidence="1"/>
<evidence type="ECO:0000256" key="5">
    <source>
        <dbReference type="ARBA" id="ARBA00022917"/>
    </source>
</evidence>
<dbReference type="InterPro" id="IPR013155">
    <property type="entry name" value="M/V/L/I-tRNA-synth_anticd-bd"/>
</dbReference>
<dbReference type="AlphaFoldDB" id="X1GU68"/>
<sequence length="247" mass="29614">ASRFITKMWNAYRFLFLNLRNIEVPNLQIKDSELSEIESYYFFEFNKALKEATKHFDGYNWHEAFMVLRVFFWNELCDNYIEAIKHKFYSEDKNIAQNALKNALSLFYKILTTFAFTMPFITEEIYSILYQNYKELKSIHLEAWPRPYDNVSEELATRGKLAIEIIKILRNCKSKLKIPLNQEVERIIISTNKNTINEIENIKADIINTIRIKNFEIIESKKEKDIKESPELKEHYEDLNLSLFFFN</sequence>
<accession>X1GU68</accession>
<comment type="caution">
    <text evidence="10">The sequence shown here is derived from an EMBL/GenBank/DDBJ whole genome shotgun (WGS) entry which is preliminary data.</text>
</comment>
<evidence type="ECO:0000313" key="10">
    <source>
        <dbReference type="EMBL" id="GAH48415.1"/>
    </source>
</evidence>
<dbReference type="GO" id="GO:0004832">
    <property type="term" value="F:valine-tRNA ligase activity"/>
    <property type="evidence" value="ECO:0007669"/>
    <property type="project" value="UniProtKB-EC"/>
</dbReference>
<dbReference type="SUPFAM" id="SSF47323">
    <property type="entry name" value="Anticodon-binding domain of a subclass of class I aminoacyl-tRNA synthetases"/>
    <property type="match status" value="1"/>
</dbReference>
<evidence type="ECO:0000256" key="8">
    <source>
        <dbReference type="ARBA" id="ARBA00047552"/>
    </source>
</evidence>
<keyword evidence="5" id="KW-0648">Protein biosynthesis</keyword>
<comment type="catalytic activity">
    <reaction evidence="8">
        <text>tRNA(Val) + L-valine + ATP = L-valyl-tRNA(Val) + AMP + diphosphate</text>
        <dbReference type="Rhea" id="RHEA:10704"/>
        <dbReference type="Rhea" id="RHEA-COMP:9672"/>
        <dbReference type="Rhea" id="RHEA-COMP:9708"/>
        <dbReference type="ChEBI" id="CHEBI:30616"/>
        <dbReference type="ChEBI" id="CHEBI:33019"/>
        <dbReference type="ChEBI" id="CHEBI:57762"/>
        <dbReference type="ChEBI" id="CHEBI:78442"/>
        <dbReference type="ChEBI" id="CHEBI:78537"/>
        <dbReference type="ChEBI" id="CHEBI:456215"/>
        <dbReference type="EC" id="6.1.1.9"/>
    </reaction>
</comment>
<evidence type="ECO:0000256" key="6">
    <source>
        <dbReference type="ARBA" id="ARBA00023146"/>
    </source>
</evidence>
<gene>
    <name evidence="10" type="ORF">S03H2_37350</name>
</gene>
<dbReference type="GO" id="GO:0006438">
    <property type="term" value="P:valyl-tRNA aminoacylation"/>
    <property type="evidence" value="ECO:0007669"/>
    <property type="project" value="InterPro"/>
</dbReference>
<dbReference type="InterPro" id="IPR009080">
    <property type="entry name" value="tRNAsynth_Ia_anticodon-bd"/>
</dbReference>
<proteinExistence type="predicted"/>
<evidence type="ECO:0000256" key="2">
    <source>
        <dbReference type="ARBA" id="ARBA00022598"/>
    </source>
</evidence>
<feature type="domain" description="Methionyl/Valyl/Leucyl/Isoleucyl-tRNA synthetase anticodon-binding" evidence="9">
    <location>
        <begin position="44"/>
        <end position="187"/>
    </location>
</feature>
<dbReference type="GO" id="GO:0005829">
    <property type="term" value="C:cytosol"/>
    <property type="evidence" value="ECO:0007669"/>
    <property type="project" value="TreeGrafter"/>
</dbReference>
<evidence type="ECO:0000256" key="4">
    <source>
        <dbReference type="ARBA" id="ARBA00022840"/>
    </source>
</evidence>
<protein>
    <recommendedName>
        <fullName evidence="1">valine--tRNA ligase</fullName>
        <ecNumber evidence="1">6.1.1.9</ecNumber>
    </recommendedName>
    <alternativeName>
        <fullName evidence="7">Valyl-tRNA synthetase</fullName>
    </alternativeName>
</protein>
<dbReference type="Gene3D" id="1.10.730.10">
    <property type="entry name" value="Isoleucyl-tRNA Synthetase, Domain 1"/>
    <property type="match status" value="1"/>
</dbReference>
<feature type="non-terminal residue" evidence="10">
    <location>
        <position position="1"/>
    </location>
</feature>
<name>X1GU68_9ZZZZ</name>
<reference evidence="10" key="1">
    <citation type="journal article" date="2014" name="Front. Microbiol.">
        <title>High frequency of phylogenetically diverse reductive dehalogenase-homologous genes in deep subseafloor sedimentary metagenomes.</title>
        <authorList>
            <person name="Kawai M."/>
            <person name="Futagami T."/>
            <person name="Toyoda A."/>
            <person name="Takaki Y."/>
            <person name="Nishi S."/>
            <person name="Hori S."/>
            <person name="Arai W."/>
            <person name="Tsubouchi T."/>
            <person name="Morono Y."/>
            <person name="Uchiyama I."/>
            <person name="Ito T."/>
            <person name="Fujiyama A."/>
            <person name="Inagaki F."/>
            <person name="Takami H."/>
        </authorList>
    </citation>
    <scope>NUCLEOTIDE SEQUENCE</scope>
    <source>
        <strain evidence="10">Expedition CK06-06</strain>
    </source>
</reference>